<accession>A0A6J2XPI9</accession>
<dbReference type="SMART" id="SM00868">
    <property type="entry name" value="zf-AD"/>
    <property type="match status" value="1"/>
</dbReference>
<feature type="domain" description="ZAD" evidence="3">
    <location>
        <begin position="9"/>
        <end position="84"/>
    </location>
</feature>
<evidence type="ECO:0000259" key="3">
    <source>
        <dbReference type="PROSITE" id="PS51915"/>
    </source>
</evidence>
<keyword evidence="4" id="KW-1185">Reference proteome</keyword>
<keyword evidence="1" id="KW-0862">Zinc</keyword>
<dbReference type="Gene3D" id="3.40.1800.20">
    <property type="match status" value="1"/>
</dbReference>
<evidence type="ECO:0000313" key="5">
    <source>
        <dbReference type="RefSeq" id="XP_030752780.1"/>
    </source>
</evidence>
<dbReference type="PANTHER" id="PTHR39942">
    <property type="entry name" value="BCDNA.LD26519-RELATED"/>
    <property type="match status" value="1"/>
</dbReference>
<organism evidence="4 5">
    <name type="scientific">Sitophilus oryzae</name>
    <name type="common">Rice weevil</name>
    <name type="synonym">Curculio oryzae</name>
    <dbReference type="NCBI Taxonomy" id="7048"/>
    <lineage>
        <taxon>Eukaryota</taxon>
        <taxon>Metazoa</taxon>
        <taxon>Ecdysozoa</taxon>
        <taxon>Arthropoda</taxon>
        <taxon>Hexapoda</taxon>
        <taxon>Insecta</taxon>
        <taxon>Pterygota</taxon>
        <taxon>Neoptera</taxon>
        <taxon>Endopterygota</taxon>
        <taxon>Coleoptera</taxon>
        <taxon>Polyphaga</taxon>
        <taxon>Cucujiformia</taxon>
        <taxon>Curculionidae</taxon>
        <taxon>Dryophthorinae</taxon>
        <taxon>Sitophilus</taxon>
    </lineage>
</organism>
<feature type="compositionally biased region" description="Basic and acidic residues" evidence="2">
    <location>
        <begin position="223"/>
        <end position="235"/>
    </location>
</feature>
<dbReference type="SUPFAM" id="SSF57716">
    <property type="entry name" value="Glucocorticoid receptor-like (DNA-binding domain)"/>
    <property type="match status" value="1"/>
</dbReference>
<keyword evidence="1" id="KW-0863">Zinc-finger</keyword>
<sequence length="731" mass="82688">MDNPGEIMRFCRLCLVKDQVNIPIFEEQGDIRQIFLKISSCLPVKVSREDKLPKKICDGCSNKLDLLYEFWNTSANAEKTLLSWLGQAGVKDVDQTITAVAQQIAKPSEPQVKEETPEDGHAAVQNTDHLGISNSAVLDDSSAKDETEEPPPKRARRTAAVKAQINLTPDSEEEDDDLDTAEPMTKIEDESDESDNDDKDPSYVDVPGTSADDQPGPSGVGKDGAEAPMRSKEPEIQIKRLKPNELKEAMGKYVVAEFLPFQEIVDVTIEAIPGYWLGESATPFIISLGNKIIYTHIFAYTPIHESSHQVRKAKLKNILPDTEKWIKWPIRFVLETVFDNYQDARREEANAEAYPYYSDLEVFKADTRAGRRRLVSKKKHWPDDTDISLNGDDDVEIRRAKRNHFSDPSVNVTSKMDINLLDPPENKNDVDLLACDLSRDLHDESSYLSMMNCIQPESDCTLSVKVEECIASPSNSPSSDSKVMEEASLDLQGAVGLNEPAHIQDIDLIHLLDRKPLDDFYKACFLRLLHRTANMENKVAVVEKRLECLSTEQKEPVKDETVDKERKEMETLVPLPVSTVEGLKLLNDTLRTNSRYFTFLRLFMKDSCPIPNLKDFDPKTIRQELHKVINHIYSHIMTNELATQYNMFGRRNNPNGPPKEGFVQFKELLTVTFEAIKPKAELAKLDLIKSQCDGAVGEWLRQAVNRMEVKKVLKKKKMAEKRAAVSRADDV</sequence>
<gene>
    <name evidence="5" type="primary">LOC115879891</name>
</gene>
<dbReference type="InterPro" id="IPR012934">
    <property type="entry name" value="Znf_AD"/>
</dbReference>
<evidence type="ECO:0000313" key="4">
    <source>
        <dbReference type="Proteomes" id="UP000504635"/>
    </source>
</evidence>
<feature type="region of interest" description="Disordered" evidence="2">
    <location>
        <begin position="126"/>
        <end position="160"/>
    </location>
</feature>
<evidence type="ECO:0000256" key="1">
    <source>
        <dbReference type="PROSITE-ProRule" id="PRU01263"/>
    </source>
</evidence>
<name>A0A6J2XPI9_SITOR</name>
<dbReference type="GO" id="GO:0005634">
    <property type="term" value="C:nucleus"/>
    <property type="evidence" value="ECO:0007669"/>
    <property type="project" value="InterPro"/>
</dbReference>
<evidence type="ECO:0000256" key="2">
    <source>
        <dbReference type="SAM" id="MobiDB-lite"/>
    </source>
</evidence>
<feature type="compositionally biased region" description="Polar residues" evidence="2">
    <location>
        <begin position="126"/>
        <end position="136"/>
    </location>
</feature>
<feature type="compositionally biased region" description="Acidic residues" evidence="2">
    <location>
        <begin position="189"/>
        <end position="198"/>
    </location>
</feature>
<dbReference type="AlphaFoldDB" id="A0A6J2XPI9"/>
<protein>
    <submittedName>
        <fullName evidence="5">Uncharacterized protein LOC115879891 isoform X4</fullName>
    </submittedName>
</protein>
<feature type="binding site" evidence="1">
    <location>
        <position position="11"/>
    </location>
    <ligand>
        <name>Zn(2+)</name>
        <dbReference type="ChEBI" id="CHEBI:29105"/>
    </ligand>
</feature>
<keyword evidence="1" id="KW-0479">Metal-binding</keyword>
<proteinExistence type="predicted"/>
<dbReference type="RefSeq" id="XP_030752780.1">
    <property type="nucleotide sequence ID" value="XM_030896920.1"/>
</dbReference>
<dbReference type="GO" id="GO:0008270">
    <property type="term" value="F:zinc ion binding"/>
    <property type="evidence" value="ECO:0007669"/>
    <property type="project" value="UniProtKB-UniRule"/>
</dbReference>
<dbReference type="Pfam" id="PF07776">
    <property type="entry name" value="zf-AD"/>
    <property type="match status" value="1"/>
</dbReference>
<reference evidence="5" key="1">
    <citation type="submission" date="2025-08" db="UniProtKB">
        <authorList>
            <consortium name="RefSeq"/>
        </authorList>
    </citation>
    <scope>IDENTIFICATION</scope>
    <source>
        <tissue evidence="5">Gonads</tissue>
    </source>
</reference>
<feature type="region of interest" description="Disordered" evidence="2">
    <location>
        <begin position="186"/>
        <end position="235"/>
    </location>
</feature>
<dbReference type="PANTHER" id="PTHR39942:SF1">
    <property type="entry name" value="BCDNA.LD26519-RELATED"/>
    <property type="match status" value="1"/>
</dbReference>
<dbReference type="PROSITE" id="PS51915">
    <property type="entry name" value="ZAD"/>
    <property type="match status" value="1"/>
</dbReference>
<dbReference type="Proteomes" id="UP000504635">
    <property type="component" value="Unplaced"/>
</dbReference>
<feature type="binding site" evidence="1">
    <location>
        <position position="57"/>
    </location>
    <ligand>
        <name>Zn(2+)</name>
        <dbReference type="ChEBI" id="CHEBI:29105"/>
    </ligand>
</feature>
<dbReference type="OrthoDB" id="6077919at2759"/>
<feature type="binding site" evidence="1">
    <location>
        <position position="60"/>
    </location>
    <ligand>
        <name>Zn(2+)</name>
        <dbReference type="ChEBI" id="CHEBI:29105"/>
    </ligand>
</feature>
<dbReference type="GeneID" id="115879891"/>
<feature type="binding site" evidence="1">
    <location>
        <position position="14"/>
    </location>
    <ligand>
        <name>Zn(2+)</name>
        <dbReference type="ChEBI" id="CHEBI:29105"/>
    </ligand>
</feature>